<evidence type="ECO:0000256" key="6">
    <source>
        <dbReference type="ARBA" id="ARBA00023295"/>
    </source>
</evidence>
<dbReference type="SUPFAM" id="SSF51445">
    <property type="entry name" value="(Trans)glycosidases"/>
    <property type="match status" value="1"/>
</dbReference>
<dbReference type="Gene3D" id="3.20.20.80">
    <property type="entry name" value="Glycosidases"/>
    <property type="match status" value="1"/>
</dbReference>
<keyword evidence="3" id="KW-0479">Metal-binding</keyword>
<name>A0A9W9K2Z1_9EURO</name>
<dbReference type="CDD" id="cd11318">
    <property type="entry name" value="AmyAc_bac_fung_AmyA"/>
    <property type="match status" value="1"/>
</dbReference>
<comment type="caution">
    <text evidence="8">The sequence shown here is derived from an EMBL/GenBank/DDBJ whole genome shotgun (WGS) entry which is preliminary data.</text>
</comment>
<dbReference type="RefSeq" id="XP_056509397.1">
    <property type="nucleotide sequence ID" value="XM_056656597.1"/>
</dbReference>
<dbReference type="GO" id="GO:0005975">
    <property type="term" value="P:carbohydrate metabolic process"/>
    <property type="evidence" value="ECO:0007669"/>
    <property type="project" value="InterPro"/>
</dbReference>
<sequence length="531" mass="60631">MLSFLNGCLKIRRKAKKWREIEDITAHLEKLPLESGSENMLIIQGFEWHVPSDQRHWQRLRKALPSLKEIGVDNIWIPPGCKGMDPSGTGYDVYDLYDLGEFDQKGTRATRWGPKEDLQALVRAAQNIGIGIYWDTVLNHKAGADCTEKFLAVKVDPNQRNTELSEPENISGWVGFDFEGRGGRYSAMKYHWQHFTGVDWDDMRQQHAIYKTVGPNKGWSKDVSDEKGNYDYLMFANLDYSQPEVRADILNWVEWIGTELPIRGMRIDAAKHYSANFQRMFVEHVRKTVGTDYFLVGEYWRGEVQLLLNYLKLMNYELSLFDVPLLGRLSATSQADKGDMRRIFKGTLVQQSAKHAVTFVGNHDTQPGQSLETLIMPFFKPLAYALILLRNQGQPCIFYGDLYGLNGGPQPWPGPSCGGKLPILMRARKLYAYGEQREYMNRRNCIGFVRYGDYQHPFGLACVLSNATASYKRMYVGLGHAGETWTDILQWRSDLVIIDCCGYGLFPVAAMSVSVWVNSRAPGRDFLNEPL</sequence>
<dbReference type="Gene3D" id="2.40.30.140">
    <property type="match status" value="1"/>
</dbReference>
<dbReference type="InterPro" id="IPR017853">
    <property type="entry name" value="GH"/>
</dbReference>
<dbReference type="PANTHER" id="PTHR43447">
    <property type="entry name" value="ALPHA-AMYLASE"/>
    <property type="match status" value="1"/>
</dbReference>
<evidence type="ECO:0000256" key="5">
    <source>
        <dbReference type="ARBA" id="ARBA00023277"/>
    </source>
</evidence>
<protein>
    <recommendedName>
        <fullName evidence="7">Glycosyl hydrolase family 13 catalytic domain-containing protein</fullName>
    </recommendedName>
</protein>
<dbReference type="SMART" id="SM00642">
    <property type="entry name" value="Aamy"/>
    <property type="match status" value="1"/>
</dbReference>
<keyword evidence="5" id="KW-0119">Carbohydrate metabolism</keyword>
<evidence type="ECO:0000313" key="8">
    <source>
        <dbReference type="EMBL" id="KAJ5091199.1"/>
    </source>
</evidence>
<dbReference type="NCBIfam" id="NF006968">
    <property type="entry name" value="PRK09441.1-1"/>
    <property type="match status" value="1"/>
</dbReference>
<dbReference type="Gene3D" id="2.60.40.1180">
    <property type="entry name" value="Golgi alpha-mannosidase II"/>
    <property type="match status" value="1"/>
</dbReference>
<dbReference type="PIRSF" id="PIRSF001021">
    <property type="entry name" value="Alph-amls_thrmst"/>
    <property type="match status" value="1"/>
</dbReference>
<proteinExistence type="inferred from homology"/>
<keyword evidence="6" id="KW-0326">Glycosidase</keyword>
<dbReference type="Proteomes" id="UP001141434">
    <property type="component" value="Unassembled WGS sequence"/>
</dbReference>
<evidence type="ECO:0000256" key="4">
    <source>
        <dbReference type="ARBA" id="ARBA00022801"/>
    </source>
</evidence>
<dbReference type="InterPro" id="IPR015237">
    <property type="entry name" value="Alpha-amylase_C_pro"/>
</dbReference>
<dbReference type="GO" id="GO:0005509">
    <property type="term" value="F:calcium ion binding"/>
    <property type="evidence" value="ECO:0007669"/>
    <property type="project" value="InterPro"/>
</dbReference>
<organism evidence="8 9">
    <name type="scientific">Penicillium alfredii</name>
    <dbReference type="NCBI Taxonomy" id="1506179"/>
    <lineage>
        <taxon>Eukaryota</taxon>
        <taxon>Fungi</taxon>
        <taxon>Dikarya</taxon>
        <taxon>Ascomycota</taxon>
        <taxon>Pezizomycotina</taxon>
        <taxon>Eurotiomycetes</taxon>
        <taxon>Eurotiomycetidae</taxon>
        <taxon>Eurotiales</taxon>
        <taxon>Aspergillaceae</taxon>
        <taxon>Penicillium</taxon>
    </lineage>
</organism>
<comment type="cofactor">
    <cofactor evidence="1">
        <name>Ca(2+)</name>
        <dbReference type="ChEBI" id="CHEBI:29108"/>
    </cofactor>
</comment>
<gene>
    <name evidence="8" type="ORF">NUU61_006069</name>
</gene>
<evidence type="ECO:0000256" key="3">
    <source>
        <dbReference type="ARBA" id="ARBA00022723"/>
    </source>
</evidence>
<reference evidence="8" key="2">
    <citation type="journal article" date="2023" name="IMA Fungus">
        <title>Comparative genomic study of the Penicillium genus elucidates a diverse pangenome and 15 lateral gene transfer events.</title>
        <authorList>
            <person name="Petersen C."/>
            <person name="Sorensen T."/>
            <person name="Nielsen M.R."/>
            <person name="Sondergaard T.E."/>
            <person name="Sorensen J.L."/>
            <person name="Fitzpatrick D.A."/>
            <person name="Frisvad J.C."/>
            <person name="Nielsen K.L."/>
        </authorList>
    </citation>
    <scope>NUCLEOTIDE SEQUENCE</scope>
    <source>
        <strain evidence="8">IBT 34128</strain>
    </source>
</reference>
<accession>A0A9W9K2Z1</accession>
<dbReference type="EMBL" id="JAPMSZ010000009">
    <property type="protein sequence ID" value="KAJ5091199.1"/>
    <property type="molecule type" value="Genomic_DNA"/>
</dbReference>
<comment type="similarity">
    <text evidence="2">Belongs to the glycosyl hydrolase 13 family.</text>
</comment>
<keyword evidence="4" id="KW-0378">Hydrolase</keyword>
<evidence type="ECO:0000259" key="7">
    <source>
        <dbReference type="SMART" id="SM00642"/>
    </source>
</evidence>
<dbReference type="InterPro" id="IPR013780">
    <property type="entry name" value="Glyco_hydro_b"/>
</dbReference>
<dbReference type="InterPro" id="IPR013776">
    <property type="entry name" value="A-amylase_thermo"/>
</dbReference>
<dbReference type="InterPro" id="IPR006047">
    <property type="entry name" value="GH13_cat_dom"/>
</dbReference>
<keyword evidence="9" id="KW-1185">Reference proteome</keyword>
<dbReference type="OrthoDB" id="550577at2759"/>
<dbReference type="Pfam" id="PF09154">
    <property type="entry name" value="Alpha-amy_C_pro"/>
    <property type="match status" value="1"/>
</dbReference>
<reference evidence="8" key="1">
    <citation type="submission" date="2022-11" db="EMBL/GenBank/DDBJ databases">
        <authorList>
            <person name="Petersen C."/>
        </authorList>
    </citation>
    <scope>NUCLEOTIDE SEQUENCE</scope>
    <source>
        <strain evidence="8">IBT 34128</strain>
    </source>
</reference>
<dbReference type="AlphaFoldDB" id="A0A9W9K2Z1"/>
<dbReference type="NCBIfam" id="NF006969">
    <property type="entry name" value="PRK09441.1-2"/>
    <property type="match status" value="1"/>
</dbReference>
<dbReference type="Pfam" id="PF00128">
    <property type="entry name" value="Alpha-amylase"/>
    <property type="match status" value="1"/>
</dbReference>
<evidence type="ECO:0000256" key="1">
    <source>
        <dbReference type="ARBA" id="ARBA00001913"/>
    </source>
</evidence>
<dbReference type="GO" id="GO:0004553">
    <property type="term" value="F:hydrolase activity, hydrolyzing O-glycosyl compounds"/>
    <property type="evidence" value="ECO:0007669"/>
    <property type="project" value="InterPro"/>
</dbReference>
<dbReference type="SUPFAM" id="SSF51011">
    <property type="entry name" value="Glycosyl hydrolase domain"/>
    <property type="match status" value="1"/>
</dbReference>
<feature type="domain" description="Glycosyl hydrolase family 13 catalytic" evidence="7">
    <location>
        <begin position="40"/>
        <end position="428"/>
    </location>
</feature>
<dbReference type="GeneID" id="81395766"/>
<evidence type="ECO:0000313" key="9">
    <source>
        <dbReference type="Proteomes" id="UP001141434"/>
    </source>
</evidence>
<evidence type="ECO:0000256" key="2">
    <source>
        <dbReference type="ARBA" id="ARBA00008061"/>
    </source>
</evidence>